<proteinExistence type="predicted"/>
<dbReference type="KEGG" id="tbe:Trebr_2184"/>
<keyword evidence="3" id="KW-1185">Reference proteome</keyword>
<name>F4LL22_TREBD</name>
<protein>
    <recommendedName>
        <fullName evidence="4">Lipoprotein</fullName>
    </recommendedName>
</protein>
<evidence type="ECO:0000313" key="3">
    <source>
        <dbReference type="Proteomes" id="UP000006546"/>
    </source>
</evidence>
<feature type="signal peptide" evidence="1">
    <location>
        <begin position="1"/>
        <end position="27"/>
    </location>
</feature>
<reference evidence="3" key="1">
    <citation type="submission" date="2011-04" db="EMBL/GenBank/DDBJ databases">
        <title>The complete genome of Treponema brennaborense DSM 12168.</title>
        <authorList>
            <person name="Lucas S."/>
            <person name="Han J."/>
            <person name="Lapidus A."/>
            <person name="Bruce D."/>
            <person name="Goodwin L."/>
            <person name="Pitluck S."/>
            <person name="Peters L."/>
            <person name="Kyrpides N."/>
            <person name="Mavromatis K."/>
            <person name="Ivanova N."/>
            <person name="Mikhailova N."/>
            <person name="Pagani I."/>
            <person name="Teshima H."/>
            <person name="Detter J.C."/>
            <person name="Tapia R."/>
            <person name="Han C."/>
            <person name="Land M."/>
            <person name="Hauser L."/>
            <person name="Markowitz V."/>
            <person name="Cheng J.-F."/>
            <person name="Hugenholtz P."/>
            <person name="Woyke T."/>
            <person name="Wu D."/>
            <person name="Gronow S."/>
            <person name="Wellnitz S."/>
            <person name="Brambilla E."/>
            <person name="Klenk H.-P."/>
            <person name="Eisen J.A."/>
        </authorList>
    </citation>
    <scope>NUCLEOTIDE SEQUENCE [LARGE SCALE GENOMIC DNA]</scope>
    <source>
        <strain evidence="3">DSM 12168 / CIP 105900 / DD5/3</strain>
    </source>
</reference>
<dbReference type="AlphaFoldDB" id="F4LL22"/>
<dbReference type="eggNOG" id="ENOG5031DWP">
    <property type="taxonomic scope" value="Bacteria"/>
</dbReference>
<organism evidence="2 3">
    <name type="scientific">Treponema brennaborense (strain DSM 12168 / CIP 105900 / DD5/3)</name>
    <dbReference type="NCBI Taxonomy" id="906968"/>
    <lineage>
        <taxon>Bacteria</taxon>
        <taxon>Pseudomonadati</taxon>
        <taxon>Spirochaetota</taxon>
        <taxon>Spirochaetia</taxon>
        <taxon>Spirochaetales</taxon>
        <taxon>Treponemataceae</taxon>
        <taxon>Treponema</taxon>
    </lineage>
</organism>
<evidence type="ECO:0000256" key="1">
    <source>
        <dbReference type="SAM" id="SignalP"/>
    </source>
</evidence>
<dbReference type="Proteomes" id="UP000006546">
    <property type="component" value="Chromosome"/>
</dbReference>
<accession>F4LL22</accession>
<keyword evidence="1" id="KW-0732">Signal</keyword>
<evidence type="ECO:0008006" key="4">
    <source>
        <dbReference type="Google" id="ProtNLM"/>
    </source>
</evidence>
<feature type="chain" id="PRO_5003310914" description="Lipoprotein" evidence="1">
    <location>
        <begin position="28"/>
        <end position="133"/>
    </location>
</feature>
<dbReference type="HOGENOM" id="CLU_1905836_0_0_12"/>
<gene>
    <name evidence="2" type="ordered locus">Trebr_2184</name>
</gene>
<dbReference type="PROSITE" id="PS51257">
    <property type="entry name" value="PROKAR_LIPOPROTEIN"/>
    <property type="match status" value="1"/>
</dbReference>
<sequence length="133" mass="15341">MRTGLRFLRLAVFLLCMGIAVFGCSNAQRPYGVWKNGERTIVITDSDTFQILYGDTAEIKGFRGRADIDKNVLSLSFEEYLYKDGRWYSVAGTDLENHVEQLSFLVSKDTLRTYIQNTEKQYVYERVAETCLQ</sequence>
<evidence type="ECO:0000313" key="2">
    <source>
        <dbReference type="EMBL" id="AEE17596.1"/>
    </source>
</evidence>
<dbReference type="EMBL" id="CP002696">
    <property type="protein sequence ID" value="AEE17596.1"/>
    <property type="molecule type" value="Genomic_DNA"/>
</dbReference>
<dbReference type="STRING" id="906968.Trebr_2184"/>